<gene>
    <name evidence="1" type="ORF">DW016_14590</name>
</gene>
<dbReference type="OrthoDB" id="2088140at2"/>
<protein>
    <submittedName>
        <fullName evidence="1">Uncharacterized protein</fullName>
    </submittedName>
</protein>
<organism evidence="1 2">
    <name type="scientific">Sellimonas intestinalis</name>
    <dbReference type="NCBI Taxonomy" id="1653434"/>
    <lineage>
        <taxon>Bacteria</taxon>
        <taxon>Bacillati</taxon>
        <taxon>Bacillota</taxon>
        <taxon>Clostridia</taxon>
        <taxon>Lachnospirales</taxon>
        <taxon>Lachnospiraceae</taxon>
        <taxon>Sellimonas</taxon>
    </lineage>
</organism>
<accession>A0A3E3JYI8</accession>
<proteinExistence type="predicted"/>
<keyword evidence="2" id="KW-1185">Reference proteome</keyword>
<sequence>MQYFNPYYQQPVQQQYNPLQPQYDRLAQMQAQYNQPTFTQQPSLNGEIVDSVDVVRAKNVDMSGNPTFYPKSDMTEIYAKQLQADGTSRIITYKAVMPDDPKPVEQSSVNLEAMLLQIKNDLSTEIAGLKEMIQSEPPKTQRGGSQK</sequence>
<dbReference type="EMBL" id="QVLX01000012">
    <property type="protein sequence ID" value="RGE84719.1"/>
    <property type="molecule type" value="Genomic_DNA"/>
</dbReference>
<dbReference type="RefSeq" id="WP_117493840.1">
    <property type="nucleotide sequence ID" value="NZ_DBFOWT010000009.1"/>
</dbReference>
<dbReference type="AlphaFoldDB" id="A0A3E3JYI8"/>
<evidence type="ECO:0000313" key="1">
    <source>
        <dbReference type="EMBL" id="RGE84719.1"/>
    </source>
</evidence>
<reference evidence="1 2" key="1">
    <citation type="submission" date="2018-08" db="EMBL/GenBank/DDBJ databases">
        <title>A genome reference for cultivated species of the human gut microbiota.</title>
        <authorList>
            <person name="Zou Y."/>
            <person name="Xue W."/>
            <person name="Luo G."/>
        </authorList>
    </citation>
    <scope>NUCLEOTIDE SEQUENCE [LARGE SCALE GENOMIC DNA]</scope>
    <source>
        <strain evidence="1 2">AF37-2AT</strain>
    </source>
</reference>
<dbReference type="Proteomes" id="UP000261080">
    <property type="component" value="Unassembled WGS sequence"/>
</dbReference>
<comment type="caution">
    <text evidence="1">The sequence shown here is derived from an EMBL/GenBank/DDBJ whole genome shotgun (WGS) entry which is preliminary data.</text>
</comment>
<evidence type="ECO:0000313" key="2">
    <source>
        <dbReference type="Proteomes" id="UP000261080"/>
    </source>
</evidence>
<name>A0A3E3JYI8_9FIRM</name>